<gene>
    <name evidence="2" type="ORF">TCAL_15863</name>
</gene>
<feature type="chain" id="PRO_5021853873" evidence="1">
    <location>
        <begin position="17"/>
        <end position="246"/>
    </location>
</feature>
<dbReference type="OrthoDB" id="10255512at2759"/>
<organism evidence="2 3">
    <name type="scientific">Tigriopus californicus</name>
    <name type="common">Marine copepod</name>
    <dbReference type="NCBI Taxonomy" id="6832"/>
    <lineage>
        <taxon>Eukaryota</taxon>
        <taxon>Metazoa</taxon>
        <taxon>Ecdysozoa</taxon>
        <taxon>Arthropoda</taxon>
        <taxon>Crustacea</taxon>
        <taxon>Multicrustacea</taxon>
        <taxon>Hexanauplia</taxon>
        <taxon>Copepoda</taxon>
        <taxon>Harpacticoida</taxon>
        <taxon>Harpacticidae</taxon>
        <taxon>Tigriopus</taxon>
    </lineage>
</organism>
<dbReference type="EMBL" id="VCGU01000011">
    <property type="protein sequence ID" value="TRY66988.1"/>
    <property type="molecule type" value="Genomic_DNA"/>
</dbReference>
<dbReference type="AlphaFoldDB" id="A0A553NNG6"/>
<evidence type="ECO:0000313" key="2">
    <source>
        <dbReference type="EMBL" id="TRY66988.1"/>
    </source>
</evidence>
<accession>A0A553NNG6</accession>
<keyword evidence="1" id="KW-0732">Signal</keyword>
<name>A0A553NNG6_TIGCA</name>
<feature type="signal peptide" evidence="1">
    <location>
        <begin position="1"/>
        <end position="16"/>
    </location>
</feature>
<evidence type="ECO:0000313" key="3">
    <source>
        <dbReference type="Proteomes" id="UP000318571"/>
    </source>
</evidence>
<sequence>MKTLLVFAAALVGTLAQEQMMVAKKEMIVEKEMKEMEPTPIGYKSLNLPYGAWPLAYNQLPLAYNNLPYAYNTLPYAYNTLPIQPVETKFVPEEFDVEVKTYELEKVETGCKNIFGLDVPCAKKEKRSADEDMTVVEVAPEAETSEVEAEAEAKPAVYAANTLPLTYNTLPVAFNTYNTLPLAYNNLPLAYNTLPVAYNTLPLAYKTLEPKTQEVKVPTPVFKTVVEKIPVGPSCQNEWGLLVPCA</sequence>
<protein>
    <submittedName>
        <fullName evidence="2">Uncharacterized protein</fullName>
    </submittedName>
</protein>
<keyword evidence="3" id="KW-1185">Reference proteome</keyword>
<comment type="caution">
    <text evidence="2">The sequence shown here is derived from an EMBL/GenBank/DDBJ whole genome shotgun (WGS) entry which is preliminary data.</text>
</comment>
<dbReference type="Proteomes" id="UP000318571">
    <property type="component" value="Chromosome 4"/>
</dbReference>
<reference evidence="2 3" key="1">
    <citation type="journal article" date="2018" name="Nat. Ecol. Evol.">
        <title>Genomic signatures of mitonuclear coevolution across populations of Tigriopus californicus.</title>
        <authorList>
            <person name="Barreto F.S."/>
            <person name="Watson E.T."/>
            <person name="Lima T.G."/>
            <person name="Willett C.S."/>
            <person name="Edmands S."/>
            <person name="Li W."/>
            <person name="Burton R.S."/>
        </authorList>
    </citation>
    <scope>NUCLEOTIDE SEQUENCE [LARGE SCALE GENOMIC DNA]</scope>
    <source>
        <strain evidence="2 3">San Diego</strain>
    </source>
</reference>
<evidence type="ECO:0000256" key="1">
    <source>
        <dbReference type="SAM" id="SignalP"/>
    </source>
</evidence>
<proteinExistence type="predicted"/>